<organism evidence="13 14">
    <name type="scientific">Linderina pennispora</name>
    <dbReference type="NCBI Taxonomy" id="61395"/>
    <lineage>
        <taxon>Eukaryota</taxon>
        <taxon>Fungi</taxon>
        <taxon>Fungi incertae sedis</taxon>
        <taxon>Zoopagomycota</taxon>
        <taxon>Kickxellomycotina</taxon>
        <taxon>Kickxellomycetes</taxon>
        <taxon>Kickxellales</taxon>
        <taxon>Kickxellaceae</taxon>
        <taxon>Linderina</taxon>
    </lineage>
</organism>
<dbReference type="PRINTS" id="PR00097">
    <property type="entry name" value="ANTSNTHASEII"/>
</dbReference>
<accession>A0A1Y1WEA7</accession>
<dbReference type="Proteomes" id="UP000193922">
    <property type="component" value="Unassembled WGS sequence"/>
</dbReference>
<evidence type="ECO:0000313" key="14">
    <source>
        <dbReference type="Proteomes" id="UP000193922"/>
    </source>
</evidence>
<dbReference type="InterPro" id="IPR029062">
    <property type="entry name" value="Class_I_gatase-like"/>
</dbReference>
<dbReference type="Pfam" id="PF00117">
    <property type="entry name" value="GATase"/>
    <property type="match status" value="1"/>
</dbReference>
<dbReference type="SUPFAM" id="SSF52317">
    <property type="entry name" value="Class I glutamine amidotransferase-like"/>
    <property type="match status" value="1"/>
</dbReference>
<dbReference type="Gene3D" id="3.40.50.880">
    <property type="match status" value="1"/>
</dbReference>
<dbReference type="STRING" id="61395.A0A1Y1WEA7"/>
<evidence type="ECO:0000313" key="13">
    <source>
        <dbReference type="EMBL" id="ORX71668.1"/>
    </source>
</evidence>
<dbReference type="InterPro" id="IPR006221">
    <property type="entry name" value="TrpG/PapA_dom"/>
</dbReference>
<dbReference type="PANTHER" id="PTHR11236:SF18">
    <property type="entry name" value="AMINODEOXYCHORISMATE SYNTHASE"/>
    <property type="match status" value="1"/>
</dbReference>
<keyword evidence="5" id="KW-0808">Transferase</keyword>
<dbReference type="GO" id="GO:0000162">
    <property type="term" value="P:L-tryptophan biosynthetic process"/>
    <property type="evidence" value="ECO:0007669"/>
    <property type="project" value="TreeGrafter"/>
</dbReference>
<keyword evidence="7" id="KW-0315">Glutamine amidotransferase</keyword>
<dbReference type="Pfam" id="PF00425">
    <property type="entry name" value="Chorismate_bind"/>
    <property type="match status" value="1"/>
</dbReference>
<dbReference type="GO" id="GO:0005737">
    <property type="term" value="C:cytoplasm"/>
    <property type="evidence" value="ECO:0007669"/>
    <property type="project" value="TreeGrafter"/>
</dbReference>
<dbReference type="AlphaFoldDB" id="A0A1Y1WEA7"/>
<dbReference type="EMBL" id="MCFD01000004">
    <property type="protein sequence ID" value="ORX71668.1"/>
    <property type="molecule type" value="Genomic_DNA"/>
</dbReference>
<evidence type="ECO:0000256" key="9">
    <source>
        <dbReference type="ARBA" id="ARBA00031904"/>
    </source>
</evidence>
<evidence type="ECO:0000259" key="11">
    <source>
        <dbReference type="Pfam" id="PF00425"/>
    </source>
</evidence>
<dbReference type="OrthoDB" id="64220at2759"/>
<evidence type="ECO:0000256" key="7">
    <source>
        <dbReference type="ARBA" id="ARBA00022962"/>
    </source>
</evidence>
<keyword evidence="14" id="KW-1185">Reference proteome</keyword>
<evidence type="ECO:0000259" key="12">
    <source>
        <dbReference type="Pfam" id="PF04715"/>
    </source>
</evidence>
<dbReference type="EC" id="2.6.1.85" evidence="4"/>
<dbReference type="PRINTS" id="PR00096">
    <property type="entry name" value="GATASE"/>
</dbReference>
<dbReference type="CDD" id="cd01743">
    <property type="entry name" value="GATase1_Anthranilate_Synthase"/>
    <property type="match status" value="1"/>
</dbReference>
<evidence type="ECO:0000256" key="1">
    <source>
        <dbReference type="ARBA" id="ARBA00001000"/>
    </source>
</evidence>
<dbReference type="InterPro" id="IPR006805">
    <property type="entry name" value="Anth_synth_I_N"/>
</dbReference>
<feature type="domain" description="Glutamine amidotransferase" evidence="10">
    <location>
        <begin position="21"/>
        <end position="217"/>
    </location>
</feature>
<evidence type="ECO:0000256" key="2">
    <source>
        <dbReference type="ARBA" id="ARBA00005009"/>
    </source>
</evidence>
<comment type="pathway">
    <text evidence="2">Cofactor biosynthesis; tetrahydrofolate biosynthesis; 4-aminobenzoate from chorismate: step 1/2.</text>
</comment>
<dbReference type="GO" id="GO:0046820">
    <property type="term" value="F:4-amino-4-deoxychorismate synthase activity"/>
    <property type="evidence" value="ECO:0007669"/>
    <property type="project" value="UniProtKB-EC"/>
</dbReference>
<dbReference type="PROSITE" id="PS51273">
    <property type="entry name" value="GATASE_TYPE_1"/>
    <property type="match status" value="1"/>
</dbReference>
<comment type="caution">
    <text evidence="13">The sequence shown here is derived from an EMBL/GenBank/DDBJ whole genome shotgun (WGS) entry which is preliminary data.</text>
</comment>
<dbReference type="InterPro" id="IPR019999">
    <property type="entry name" value="Anth_synth_I-like"/>
</dbReference>
<dbReference type="GO" id="GO:0008153">
    <property type="term" value="P:4-aminobenzoate biosynthetic process"/>
    <property type="evidence" value="ECO:0007669"/>
    <property type="project" value="TreeGrafter"/>
</dbReference>
<evidence type="ECO:0000256" key="6">
    <source>
        <dbReference type="ARBA" id="ARBA00022909"/>
    </source>
</evidence>
<dbReference type="GO" id="GO:0046656">
    <property type="term" value="P:folic acid biosynthetic process"/>
    <property type="evidence" value="ECO:0007669"/>
    <property type="project" value="UniProtKB-KW"/>
</dbReference>
<dbReference type="GO" id="GO:0046654">
    <property type="term" value="P:tetrahydrofolate biosynthetic process"/>
    <property type="evidence" value="ECO:0007669"/>
    <property type="project" value="UniProtKB-UniPathway"/>
</dbReference>
<comment type="similarity">
    <text evidence="3">In the C-terminal section; belongs to the anthranilate synthase component I family.</text>
</comment>
<dbReference type="UniPathway" id="UPA00077">
    <property type="reaction ID" value="UER00149"/>
</dbReference>
<evidence type="ECO:0000256" key="3">
    <source>
        <dbReference type="ARBA" id="ARBA00005970"/>
    </source>
</evidence>
<sequence>MPSISDIAATSPPEPRRLRTLLVDNYDSYTFNLLQLLVQSHGAHKDAQSNIIVIRNNQYSWEEVRDKILPHIDNVIISPGPGNPSRKEDFGICEELIRSSLKPLLGRFSVRLLFVVWYQSTGRRARSRLSHRHGLMSPGCLTASPICSRSREGFPEELQVLARATGTVCADSAEGARTVETSDIMALRHRSLPLYGVQFHPESICSEYGARILDNFYRITEWFAGKQEPGPIPAHVQAMSLLSLDDKVWNSNSVHSPRQPRFSLFADVVDLGSVQKPTDIGSRLFQHLYGNDDMPLWLDSAKAGDANSNISVMASGRSTHSATVRYTVHDRKISAVQFPEFGQEHRELDKHHLPAADGVSFWTWMQSIANDTQISGRPADVQWCAQDRRLDDELRGLGFRCGWVGYFGYEMKSETVAEDPLHKDPVFVNEEDGRLPDAQLSFVDRCVVLDHRCDPPRAFILALANSIPHTPNGTSTGDACTAPWVYQLAGTGDDAMQWIAKQVQSISSWAASCKEPAAVAAATPQYSNALSSLEPTMPRDTYISEIRQAKDWIAQGESYEICLTNQFHIALDQHLAPVRSAQDMQQLYQFMRARNPAPYGALMYFPDIKMGLASCSPERFLRIEQASDSGERWGTARRDPKPTCRAVAKSLQENVKERAENLMIVDLIRHDLNWIAERGCVQTYASVHQMVTTVRAQIRRNVGDVAALAHCFPPGSMTGAPKRRTLQILHGLERDQQKRATPRGVYSGCLGVVIRTAVVDRRGSRLSAGAGGALTILSDPEEEWTEYIGARQI</sequence>
<name>A0A1Y1WEA7_9FUNG</name>
<evidence type="ECO:0000256" key="4">
    <source>
        <dbReference type="ARBA" id="ARBA00013139"/>
    </source>
</evidence>
<feature type="domain" description="Chorismate-utilising enzyme C-terminal" evidence="11">
    <location>
        <begin position="539"/>
        <end position="786"/>
    </location>
</feature>
<dbReference type="InterPro" id="IPR017926">
    <property type="entry name" value="GATASE"/>
</dbReference>
<evidence type="ECO:0000256" key="5">
    <source>
        <dbReference type="ARBA" id="ARBA00022679"/>
    </source>
</evidence>
<evidence type="ECO:0000256" key="8">
    <source>
        <dbReference type="ARBA" id="ARBA00031329"/>
    </source>
</evidence>
<gene>
    <name evidence="13" type="ORF">DL89DRAFT_266645</name>
</gene>
<dbReference type="InterPro" id="IPR015890">
    <property type="entry name" value="Chorismate_C"/>
</dbReference>
<proteinExistence type="inferred from homology"/>
<comment type="catalytic activity">
    <reaction evidence="1">
        <text>chorismate + L-glutamine = 4-amino-4-deoxychorismate + L-glutamate</text>
        <dbReference type="Rhea" id="RHEA:11672"/>
        <dbReference type="ChEBI" id="CHEBI:29748"/>
        <dbReference type="ChEBI" id="CHEBI:29985"/>
        <dbReference type="ChEBI" id="CHEBI:58359"/>
        <dbReference type="ChEBI" id="CHEBI:58406"/>
        <dbReference type="EC" id="2.6.1.85"/>
    </reaction>
</comment>
<reference evidence="13 14" key="1">
    <citation type="submission" date="2016-07" db="EMBL/GenBank/DDBJ databases">
        <title>Pervasive Adenine N6-methylation of Active Genes in Fungi.</title>
        <authorList>
            <consortium name="DOE Joint Genome Institute"/>
            <person name="Mondo S.J."/>
            <person name="Dannebaum R.O."/>
            <person name="Kuo R.C."/>
            <person name="Labutti K."/>
            <person name="Haridas S."/>
            <person name="Kuo A."/>
            <person name="Salamov A."/>
            <person name="Ahrendt S.R."/>
            <person name="Lipzen A."/>
            <person name="Sullivan W."/>
            <person name="Andreopoulos W.B."/>
            <person name="Clum A."/>
            <person name="Lindquist E."/>
            <person name="Daum C."/>
            <person name="Ramamoorthy G.K."/>
            <person name="Gryganskyi A."/>
            <person name="Culley D."/>
            <person name="Magnuson J.K."/>
            <person name="James T.Y."/>
            <person name="O'Malley M.A."/>
            <person name="Stajich J.E."/>
            <person name="Spatafora J.W."/>
            <person name="Visel A."/>
            <person name="Grigoriev I.V."/>
        </authorList>
    </citation>
    <scope>NUCLEOTIDE SEQUENCE [LARGE SCALE GENOMIC DNA]</scope>
    <source>
        <strain evidence="13 14">ATCC 12442</strain>
    </source>
</reference>
<dbReference type="PANTHER" id="PTHR11236">
    <property type="entry name" value="AMINOBENZOATE/ANTHRANILATE SYNTHASE"/>
    <property type="match status" value="1"/>
</dbReference>
<dbReference type="InterPro" id="IPR005801">
    <property type="entry name" value="ADC_synthase"/>
</dbReference>
<dbReference type="RefSeq" id="XP_040745183.1">
    <property type="nucleotide sequence ID" value="XM_040887158.1"/>
</dbReference>
<dbReference type="GeneID" id="63803806"/>
<evidence type="ECO:0000259" key="10">
    <source>
        <dbReference type="Pfam" id="PF00117"/>
    </source>
</evidence>
<dbReference type="Pfam" id="PF04715">
    <property type="entry name" value="Anth_synt_I_N"/>
    <property type="match status" value="1"/>
</dbReference>
<dbReference type="SUPFAM" id="SSF56322">
    <property type="entry name" value="ADC synthase"/>
    <property type="match status" value="1"/>
</dbReference>
<dbReference type="Gene3D" id="3.60.120.10">
    <property type="entry name" value="Anthranilate synthase"/>
    <property type="match status" value="1"/>
</dbReference>
<protein>
    <recommendedName>
        <fullName evidence="4">aminodeoxychorismate synthase</fullName>
        <ecNumber evidence="4">2.6.1.85</ecNumber>
    </recommendedName>
    <alternativeName>
        <fullName evidence="8">Para-aminobenzoate synthase</fullName>
    </alternativeName>
    <alternativeName>
        <fullName evidence="9">p-aminobenzoic acid synthase</fullName>
    </alternativeName>
</protein>
<keyword evidence="6" id="KW-0289">Folate biosynthesis</keyword>
<feature type="domain" description="Anthranilate synthase component I N-terminal" evidence="12">
    <location>
        <begin position="284"/>
        <end position="452"/>
    </location>
</feature>